<dbReference type="OrthoDB" id="10036174at2759"/>
<organism evidence="1 2">
    <name type="scientific">Candidula unifasciata</name>
    <dbReference type="NCBI Taxonomy" id="100452"/>
    <lineage>
        <taxon>Eukaryota</taxon>
        <taxon>Metazoa</taxon>
        <taxon>Spiralia</taxon>
        <taxon>Lophotrochozoa</taxon>
        <taxon>Mollusca</taxon>
        <taxon>Gastropoda</taxon>
        <taxon>Heterobranchia</taxon>
        <taxon>Euthyneura</taxon>
        <taxon>Panpulmonata</taxon>
        <taxon>Eupulmonata</taxon>
        <taxon>Stylommatophora</taxon>
        <taxon>Helicina</taxon>
        <taxon>Helicoidea</taxon>
        <taxon>Geomitridae</taxon>
        <taxon>Candidula</taxon>
    </lineage>
</organism>
<feature type="non-terminal residue" evidence="1">
    <location>
        <position position="89"/>
    </location>
</feature>
<gene>
    <name evidence="1" type="ORF">CUNI_LOCUS2236</name>
</gene>
<dbReference type="AlphaFoldDB" id="A0A8S3YJV1"/>
<protein>
    <submittedName>
        <fullName evidence="1">Uncharacterized protein</fullName>
    </submittedName>
</protein>
<accession>A0A8S3YJV1</accession>
<dbReference type="Proteomes" id="UP000678393">
    <property type="component" value="Unassembled WGS sequence"/>
</dbReference>
<evidence type="ECO:0000313" key="1">
    <source>
        <dbReference type="EMBL" id="CAG5116678.1"/>
    </source>
</evidence>
<name>A0A8S3YJV1_9EUPU</name>
<evidence type="ECO:0000313" key="2">
    <source>
        <dbReference type="Proteomes" id="UP000678393"/>
    </source>
</evidence>
<comment type="caution">
    <text evidence="1">The sequence shown here is derived from an EMBL/GenBank/DDBJ whole genome shotgun (WGS) entry which is preliminary data.</text>
</comment>
<dbReference type="EMBL" id="CAJHNH020000287">
    <property type="protein sequence ID" value="CAG5116678.1"/>
    <property type="molecule type" value="Genomic_DNA"/>
</dbReference>
<reference evidence="1" key="1">
    <citation type="submission" date="2021-04" db="EMBL/GenBank/DDBJ databases">
        <authorList>
            <consortium name="Molecular Ecology Group"/>
        </authorList>
    </citation>
    <scope>NUCLEOTIDE SEQUENCE</scope>
</reference>
<keyword evidence="2" id="KW-1185">Reference proteome</keyword>
<sequence>MEERIFSSSRQQERSKDIQVNMGMAWEKERREQRRLLAEAHTLALDLQEQLRSRDEAFAHERKELLHQMENERITLTKEKRDIERKVME</sequence>
<proteinExistence type="predicted"/>